<feature type="region of interest" description="Disordered" evidence="1">
    <location>
        <begin position="1"/>
        <end position="46"/>
    </location>
</feature>
<feature type="compositionally biased region" description="Basic and acidic residues" evidence="1">
    <location>
        <begin position="10"/>
        <end position="28"/>
    </location>
</feature>
<dbReference type="EMBL" id="JAGFBR010000013">
    <property type="protein sequence ID" value="KAH0456800.1"/>
    <property type="molecule type" value="Genomic_DNA"/>
</dbReference>
<gene>
    <name evidence="2" type="ORF">IEQ34_014707</name>
</gene>
<name>A0AAV7GMH6_DENCH</name>
<dbReference type="AlphaFoldDB" id="A0AAV7GMH6"/>
<evidence type="ECO:0000313" key="3">
    <source>
        <dbReference type="Proteomes" id="UP000775213"/>
    </source>
</evidence>
<organism evidence="2 3">
    <name type="scientific">Dendrobium chrysotoxum</name>
    <name type="common">Orchid</name>
    <dbReference type="NCBI Taxonomy" id="161865"/>
    <lineage>
        <taxon>Eukaryota</taxon>
        <taxon>Viridiplantae</taxon>
        <taxon>Streptophyta</taxon>
        <taxon>Embryophyta</taxon>
        <taxon>Tracheophyta</taxon>
        <taxon>Spermatophyta</taxon>
        <taxon>Magnoliopsida</taxon>
        <taxon>Liliopsida</taxon>
        <taxon>Asparagales</taxon>
        <taxon>Orchidaceae</taxon>
        <taxon>Epidendroideae</taxon>
        <taxon>Malaxideae</taxon>
        <taxon>Dendrobiinae</taxon>
        <taxon>Dendrobium</taxon>
    </lineage>
</organism>
<proteinExistence type="predicted"/>
<keyword evidence="3" id="KW-1185">Reference proteome</keyword>
<sequence>MSLKVQSRTATREPKKCVREGRQERESSGHYLKTRHRGADCGSRTSGARRRYGEIVRRHGANGGLRATDDLYDLLIEENCKAGTIQML</sequence>
<accession>A0AAV7GMH6</accession>
<protein>
    <submittedName>
        <fullName evidence="2">Uncharacterized protein</fullName>
    </submittedName>
</protein>
<comment type="caution">
    <text evidence="2">The sequence shown here is derived from an EMBL/GenBank/DDBJ whole genome shotgun (WGS) entry which is preliminary data.</text>
</comment>
<dbReference type="Proteomes" id="UP000775213">
    <property type="component" value="Unassembled WGS sequence"/>
</dbReference>
<evidence type="ECO:0000313" key="2">
    <source>
        <dbReference type="EMBL" id="KAH0456800.1"/>
    </source>
</evidence>
<reference evidence="2 3" key="1">
    <citation type="journal article" date="2021" name="Hortic Res">
        <title>Chromosome-scale assembly of the Dendrobium chrysotoxum genome enhances the understanding of orchid evolution.</title>
        <authorList>
            <person name="Zhang Y."/>
            <person name="Zhang G.Q."/>
            <person name="Zhang D."/>
            <person name="Liu X.D."/>
            <person name="Xu X.Y."/>
            <person name="Sun W.H."/>
            <person name="Yu X."/>
            <person name="Zhu X."/>
            <person name="Wang Z.W."/>
            <person name="Zhao X."/>
            <person name="Zhong W.Y."/>
            <person name="Chen H."/>
            <person name="Yin W.L."/>
            <person name="Huang T."/>
            <person name="Niu S.C."/>
            <person name="Liu Z.J."/>
        </authorList>
    </citation>
    <scope>NUCLEOTIDE SEQUENCE [LARGE SCALE GENOMIC DNA]</scope>
    <source>
        <strain evidence="2">Lindl</strain>
    </source>
</reference>
<evidence type="ECO:0000256" key="1">
    <source>
        <dbReference type="SAM" id="MobiDB-lite"/>
    </source>
</evidence>